<accession>A0A5B1LAY4</accession>
<organism evidence="1 2">
    <name type="scientific">Nocardioides humilatus</name>
    <dbReference type="NCBI Taxonomy" id="2607660"/>
    <lineage>
        <taxon>Bacteria</taxon>
        <taxon>Bacillati</taxon>
        <taxon>Actinomycetota</taxon>
        <taxon>Actinomycetes</taxon>
        <taxon>Propionibacteriales</taxon>
        <taxon>Nocardioidaceae</taxon>
        <taxon>Nocardioides</taxon>
    </lineage>
</organism>
<gene>
    <name evidence="1" type="ORF">F0U44_16090</name>
</gene>
<dbReference type="Gene3D" id="2.30.110.10">
    <property type="entry name" value="Electron Transport, Fmn-binding Protein, Chain A"/>
    <property type="match status" value="1"/>
</dbReference>
<reference evidence="1 2" key="2">
    <citation type="submission" date="2019-09" db="EMBL/GenBank/DDBJ databases">
        <authorList>
            <person name="Jin C."/>
        </authorList>
    </citation>
    <scope>NUCLEOTIDE SEQUENCE [LARGE SCALE GENOMIC DNA]</scope>
    <source>
        <strain evidence="1 2">BN130099</strain>
    </source>
</reference>
<evidence type="ECO:0000313" key="2">
    <source>
        <dbReference type="Proteomes" id="UP000325003"/>
    </source>
</evidence>
<dbReference type="RefSeq" id="WP_149729374.1">
    <property type="nucleotide sequence ID" value="NZ_VUJV01000005.1"/>
</dbReference>
<dbReference type="EMBL" id="VUJV01000005">
    <property type="protein sequence ID" value="KAA1417805.1"/>
    <property type="molecule type" value="Genomic_DNA"/>
</dbReference>
<dbReference type="Proteomes" id="UP000325003">
    <property type="component" value="Unassembled WGS sequence"/>
</dbReference>
<dbReference type="InterPro" id="IPR024747">
    <property type="entry name" value="Pyridox_Oxase-rel"/>
</dbReference>
<dbReference type="Pfam" id="PF12900">
    <property type="entry name" value="Pyridox_ox_2"/>
    <property type="match status" value="1"/>
</dbReference>
<evidence type="ECO:0000313" key="1">
    <source>
        <dbReference type="EMBL" id="KAA1417805.1"/>
    </source>
</evidence>
<dbReference type="SUPFAM" id="SSF50475">
    <property type="entry name" value="FMN-binding split barrel"/>
    <property type="match status" value="1"/>
</dbReference>
<dbReference type="InterPro" id="IPR012349">
    <property type="entry name" value="Split_barrel_FMN-bd"/>
</dbReference>
<keyword evidence="2" id="KW-1185">Reference proteome</keyword>
<name>A0A5B1LAY4_9ACTN</name>
<proteinExistence type="predicted"/>
<protein>
    <submittedName>
        <fullName evidence="1">Pyridoxamine 5'-phosphate oxidase family protein</fullName>
    </submittedName>
</protein>
<comment type="caution">
    <text evidence="1">The sequence shown here is derived from an EMBL/GenBank/DDBJ whole genome shotgun (WGS) entry which is preliminary data.</text>
</comment>
<dbReference type="AlphaFoldDB" id="A0A5B1LAY4"/>
<sequence>MASLHELSYDECDELLRAGVFGRVVFNRPTGPEVVPVNYMVVGDAVLVRTAPDTLLDRYADGVPLVFEVDHVDYTRRHGWSVVARGIGCRVPPHELHEEERTAPQPPRWVNRDDASWLRLPWVTLTGRRLGQGWHPLEELPVRRASAV</sequence>
<reference evidence="1 2" key="1">
    <citation type="submission" date="2019-09" db="EMBL/GenBank/DDBJ databases">
        <title>Nocardioides panacisoli sp. nov., isolated from the soil of a ginseng field.</title>
        <authorList>
            <person name="Cho C."/>
        </authorList>
    </citation>
    <scope>NUCLEOTIDE SEQUENCE [LARGE SCALE GENOMIC DNA]</scope>
    <source>
        <strain evidence="1 2">BN130099</strain>
    </source>
</reference>